<evidence type="ECO:0000313" key="2">
    <source>
        <dbReference type="EMBL" id="KAF5366216.1"/>
    </source>
</evidence>
<reference evidence="2 3" key="1">
    <citation type="journal article" date="2020" name="ISME J.">
        <title>Uncovering the hidden diversity of litter-decomposition mechanisms in mushroom-forming fungi.</title>
        <authorList>
            <person name="Floudas D."/>
            <person name="Bentzer J."/>
            <person name="Ahren D."/>
            <person name="Johansson T."/>
            <person name="Persson P."/>
            <person name="Tunlid A."/>
        </authorList>
    </citation>
    <scope>NUCLEOTIDE SEQUENCE [LARGE SCALE GENOMIC DNA]</scope>
    <source>
        <strain evidence="2 3">CBS 291.85</strain>
    </source>
</reference>
<accession>A0A8H5LR04</accession>
<evidence type="ECO:0000313" key="3">
    <source>
        <dbReference type="Proteomes" id="UP000559256"/>
    </source>
</evidence>
<dbReference type="Proteomes" id="UP000559256">
    <property type="component" value="Unassembled WGS sequence"/>
</dbReference>
<feature type="compositionally biased region" description="Basic residues" evidence="1">
    <location>
        <begin position="8"/>
        <end position="23"/>
    </location>
</feature>
<keyword evidence="3" id="KW-1185">Reference proteome</keyword>
<gene>
    <name evidence="2" type="ORF">D9758_005702</name>
</gene>
<organism evidence="2 3">
    <name type="scientific">Tetrapyrgos nigripes</name>
    <dbReference type="NCBI Taxonomy" id="182062"/>
    <lineage>
        <taxon>Eukaryota</taxon>
        <taxon>Fungi</taxon>
        <taxon>Dikarya</taxon>
        <taxon>Basidiomycota</taxon>
        <taxon>Agaricomycotina</taxon>
        <taxon>Agaricomycetes</taxon>
        <taxon>Agaricomycetidae</taxon>
        <taxon>Agaricales</taxon>
        <taxon>Marasmiineae</taxon>
        <taxon>Marasmiaceae</taxon>
        <taxon>Tetrapyrgos</taxon>
    </lineage>
</organism>
<proteinExistence type="predicted"/>
<evidence type="ECO:0000256" key="1">
    <source>
        <dbReference type="SAM" id="MobiDB-lite"/>
    </source>
</evidence>
<protein>
    <submittedName>
        <fullName evidence="2">Uncharacterized protein</fullName>
    </submittedName>
</protein>
<feature type="region of interest" description="Disordered" evidence="1">
    <location>
        <begin position="1"/>
        <end position="29"/>
    </location>
</feature>
<comment type="caution">
    <text evidence="2">The sequence shown here is derived from an EMBL/GenBank/DDBJ whole genome shotgun (WGS) entry which is preliminary data.</text>
</comment>
<dbReference type="AlphaFoldDB" id="A0A8H5LR04"/>
<name>A0A8H5LR04_9AGAR</name>
<feature type="region of interest" description="Disordered" evidence="1">
    <location>
        <begin position="129"/>
        <end position="168"/>
    </location>
</feature>
<sequence>MPHSSGYRPRRRLGRPLRRRFSRRSAESTNNAQYIRSRCLEVGSDKRRLYIRVGEETTTASRGKLLSVPPVVSSLHVNQSSSVIPRNVHVTSDGPVFDHSDHLKVKCAMDCTDIVNINARDLHLAQNFSRSQGRSRDAAQVDQADSDGAGEAGLGPGPGPGKPVSPTKRMGQMAVVTIEICAGVNSTAQQQNFSSEVLKFCLINRGCVACFQPSFPSLSRIPVPLVLCLIVMSGVNQHNGAPDPL</sequence>
<dbReference type="EMBL" id="JAACJM010000024">
    <property type="protein sequence ID" value="KAF5366216.1"/>
    <property type="molecule type" value="Genomic_DNA"/>
</dbReference>